<keyword evidence="1" id="KW-1133">Transmembrane helix</keyword>
<dbReference type="EMBL" id="LSRX01000160">
    <property type="protein sequence ID" value="OLQ06404.1"/>
    <property type="molecule type" value="Genomic_DNA"/>
</dbReference>
<evidence type="ECO:0000313" key="2">
    <source>
        <dbReference type="EMBL" id="OLQ06404.1"/>
    </source>
</evidence>
<gene>
    <name evidence="2" type="primary">VPS13B</name>
    <name evidence="2" type="ORF">AK812_SmicGene10267</name>
</gene>
<keyword evidence="1" id="KW-0812">Transmembrane</keyword>
<dbReference type="AlphaFoldDB" id="A0A1Q9EG35"/>
<evidence type="ECO:0000313" key="3">
    <source>
        <dbReference type="Proteomes" id="UP000186817"/>
    </source>
</evidence>
<name>A0A1Q9EG35_SYMMI</name>
<sequence>MLEAVLTRIILRYAQRYICDTLRTDSLSLWGGDLRVANFELRTEELARVLGTEESSIQLTRGFVRELRVVVPWNAIRSQSLRVEVDAVEIIFGSGSGGHLSYTVSTIEKRATSREDKESSQDALDESQETWLQPLLRNIFGNVTVSIDNLVAKLERNGAVACVTVERLDSRPHSATWEAGFTPLPSLQPTLFRVVSVRDVTVTLDHLQQAPSDRKGRRAKHHKALGRALRQVALPILHRVSAEVLLEWPWLPWSQPAPSPPTGRVGFYLSPFLGPVRARLAGDQAQGVLVLFVPAAAAITAIVAATVTVATS</sequence>
<evidence type="ECO:0000256" key="1">
    <source>
        <dbReference type="SAM" id="Phobius"/>
    </source>
</evidence>
<dbReference type="InterPro" id="IPR039782">
    <property type="entry name" value="VPS13B"/>
</dbReference>
<dbReference type="Proteomes" id="UP000186817">
    <property type="component" value="Unassembled WGS sequence"/>
</dbReference>
<dbReference type="OrthoDB" id="445152at2759"/>
<dbReference type="PANTHER" id="PTHR12517:SF0">
    <property type="entry name" value="INTERMEMBRANE LIPID TRANSFER PROTEIN VPS13B"/>
    <property type="match status" value="1"/>
</dbReference>
<protein>
    <submittedName>
        <fullName evidence="2">Vacuolar protein sorting-associated protein 13B</fullName>
    </submittedName>
</protein>
<accession>A0A1Q9EG35</accession>
<proteinExistence type="predicted"/>
<dbReference type="PANTHER" id="PTHR12517">
    <property type="entry name" value="VACUOLAR PROTEIN SORTING-ASSOCIATED PROTEIN 13B"/>
    <property type="match status" value="1"/>
</dbReference>
<keyword evidence="1" id="KW-0472">Membrane</keyword>
<feature type="transmembrane region" description="Helical" evidence="1">
    <location>
        <begin position="287"/>
        <end position="310"/>
    </location>
</feature>
<keyword evidence="3" id="KW-1185">Reference proteome</keyword>
<reference evidence="2 3" key="1">
    <citation type="submission" date="2016-02" db="EMBL/GenBank/DDBJ databases">
        <title>Genome analysis of coral dinoflagellate symbionts highlights evolutionary adaptations to a symbiotic lifestyle.</title>
        <authorList>
            <person name="Aranda M."/>
            <person name="Li Y."/>
            <person name="Liew Y.J."/>
            <person name="Baumgarten S."/>
            <person name="Simakov O."/>
            <person name="Wilson M."/>
            <person name="Piel J."/>
            <person name="Ashoor H."/>
            <person name="Bougouffa S."/>
            <person name="Bajic V.B."/>
            <person name="Ryu T."/>
            <person name="Ravasi T."/>
            <person name="Bayer T."/>
            <person name="Micklem G."/>
            <person name="Kim H."/>
            <person name="Bhak J."/>
            <person name="Lajeunesse T.C."/>
            <person name="Voolstra C.R."/>
        </authorList>
    </citation>
    <scope>NUCLEOTIDE SEQUENCE [LARGE SCALE GENOMIC DNA]</scope>
    <source>
        <strain evidence="2 3">CCMP2467</strain>
    </source>
</reference>
<comment type="caution">
    <text evidence="2">The sequence shown here is derived from an EMBL/GenBank/DDBJ whole genome shotgun (WGS) entry which is preliminary data.</text>
</comment>
<organism evidence="2 3">
    <name type="scientific">Symbiodinium microadriaticum</name>
    <name type="common">Dinoflagellate</name>
    <name type="synonym">Zooxanthella microadriatica</name>
    <dbReference type="NCBI Taxonomy" id="2951"/>
    <lineage>
        <taxon>Eukaryota</taxon>
        <taxon>Sar</taxon>
        <taxon>Alveolata</taxon>
        <taxon>Dinophyceae</taxon>
        <taxon>Suessiales</taxon>
        <taxon>Symbiodiniaceae</taxon>
        <taxon>Symbiodinium</taxon>
    </lineage>
</organism>
<dbReference type="OMA" id="MAYESIY"/>